<keyword evidence="1" id="KW-0540">Nuclease</keyword>
<proteinExistence type="predicted"/>
<dbReference type="RefSeq" id="WP_123826663.1">
    <property type="nucleotide sequence ID" value="NZ_RKMF01000023.1"/>
</dbReference>
<organism evidence="3 4">
    <name type="scientific">Kocuria soli</name>
    <dbReference type="NCBI Taxonomy" id="2485125"/>
    <lineage>
        <taxon>Bacteria</taxon>
        <taxon>Bacillati</taxon>
        <taxon>Actinomycetota</taxon>
        <taxon>Actinomycetes</taxon>
        <taxon>Micrococcales</taxon>
        <taxon>Micrococcaceae</taxon>
        <taxon>Kocuria</taxon>
    </lineage>
</organism>
<dbReference type="Pfam" id="PF23023">
    <property type="entry name" value="Anti-Pycsar_Apyc1"/>
    <property type="match status" value="1"/>
</dbReference>
<dbReference type="Proteomes" id="UP000270616">
    <property type="component" value="Unassembled WGS sequence"/>
</dbReference>
<dbReference type="PROSITE" id="PS51318">
    <property type="entry name" value="TAT"/>
    <property type="match status" value="1"/>
</dbReference>
<dbReference type="GO" id="GO:0042781">
    <property type="term" value="F:3'-tRNA processing endoribonuclease activity"/>
    <property type="evidence" value="ECO:0007669"/>
    <property type="project" value="TreeGrafter"/>
</dbReference>
<keyword evidence="1" id="KW-0255">Endonuclease</keyword>
<evidence type="ECO:0000256" key="2">
    <source>
        <dbReference type="SAM" id="MobiDB-lite"/>
    </source>
</evidence>
<accession>A0A3N3ZNM3</accession>
<gene>
    <name evidence="3" type="ORF">EDL96_13080</name>
</gene>
<keyword evidence="3" id="KW-0378">Hydrolase</keyword>
<dbReference type="PANTHER" id="PTHR46018">
    <property type="entry name" value="ZINC PHOSPHODIESTERASE ELAC PROTEIN 1"/>
    <property type="match status" value="1"/>
</dbReference>
<evidence type="ECO:0000256" key="1">
    <source>
        <dbReference type="ARBA" id="ARBA00022759"/>
    </source>
</evidence>
<dbReference type="SUPFAM" id="SSF56281">
    <property type="entry name" value="Metallo-hydrolase/oxidoreductase"/>
    <property type="match status" value="1"/>
</dbReference>
<protein>
    <submittedName>
        <fullName evidence="3">MBL fold metallo-hydrolase</fullName>
    </submittedName>
</protein>
<keyword evidence="4" id="KW-1185">Reference proteome</keyword>
<name>A0A3N3ZNM3_9MICC</name>
<comment type="caution">
    <text evidence="3">The sequence shown here is derived from an EMBL/GenBank/DDBJ whole genome shotgun (WGS) entry which is preliminary data.</text>
</comment>
<dbReference type="AlphaFoldDB" id="A0A3N3ZNM3"/>
<dbReference type="OrthoDB" id="4137979at2"/>
<feature type="region of interest" description="Disordered" evidence="2">
    <location>
        <begin position="165"/>
        <end position="188"/>
    </location>
</feature>
<dbReference type="InterPro" id="IPR036866">
    <property type="entry name" value="RibonucZ/Hydroxyglut_hydro"/>
</dbReference>
<dbReference type="Gene3D" id="3.60.15.10">
    <property type="entry name" value="Ribonuclease Z/Hydroxyacylglutathione hydrolase-like"/>
    <property type="match status" value="1"/>
</dbReference>
<feature type="region of interest" description="Disordered" evidence="2">
    <location>
        <begin position="1"/>
        <end position="26"/>
    </location>
</feature>
<evidence type="ECO:0000313" key="3">
    <source>
        <dbReference type="EMBL" id="ROZ61533.1"/>
    </source>
</evidence>
<feature type="compositionally biased region" description="Polar residues" evidence="2">
    <location>
        <begin position="1"/>
        <end position="12"/>
    </location>
</feature>
<feature type="compositionally biased region" description="Basic and acidic residues" evidence="2">
    <location>
        <begin position="178"/>
        <end position="188"/>
    </location>
</feature>
<dbReference type="InterPro" id="IPR006311">
    <property type="entry name" value="TAT_signal"/>
</dbReference>
<sequence length="188" mass="19056">MCDTQKTLSFNPQRPEEGSPVSGSNGVAATRRSILKSTLALGSVAATVGALGRGAMAPAYGVGAAPAQSAGPAPTGDRLVMLGVGGGPVVAAGQAKPALALVVNNSVYLIDCGLDTTRQLVASGLGFGNVKNAFITHRHLDHTSGVPDLALHGWVGRPVTFSAVPGSSRMSRCRPAGPRHDRCPQSHS</sequence>
<dbReference type="EMBL" id="RKMF01000023">
    <property type="protein sequence ID" value="ROZ61533.1"/>
    <property type="molecule type" value="Genomic_DNA"/>
</dbReference>
<dbReference type="PANTHER" id="PTHR46018:SF2">
    <property type="entry name" value="ZINC PHOSPHODIESTERASE ELAC PROTEIN 1"/>
    <property type="match status" value="1"/>
</dbReference>
<reference evidence="3 4" key="1">
    <citation type="submission" date="2018-10" db="EMBL/GenBank/DDBJ databases">
        <title>Kocuria sp. M5W7-7, whole genome shotgun sequence.</title>
        <authorList>
            <person name="Tuo L."/>
        </authorList>
    </citation>
    <scope>NUCLEOTIDE SEQUENCE [LARGE SCALE GENOMIC DNA]</scope>
    <source>
        <strain evidence="3 4">M5W7-7</strain>
    </source>
</reference>
<evidence type="ECO:0000313" key="4">
    <source>
        <dbReference type="Proteomes" id="UP000270616"/>
    </source>
</evidence>